<dbReference type="RefSeq" id="WP_263051583.1">
    <property type="nucleotide sequence ID" value="NZ_CP106735.1"/>
</dbReference>
<dbReference type="Proteomes" id="UP001062165">
    <property type="component" value="Chromosome"/>
</dbReference>
<keyword evidence="3" id="KW-1185">Reference proteome</keyword>
<dbReference type="Pfam" id="PF02368">
    <property type="entry name" value="Big_2"/>
    <property type="match status" value="3"/>
</dbReference>
<name>A0ABY6D115_9BACT</name>
<proteinExistence type="predicted"/>
<evidence type="ECO:0000259" key="1">
    <source>
        <dbReference type="SMART" id="SM00635"/>
    </source>
</evidence>
<gene>
    <name evidence="2" type="ORF">N7E81_01870</name>
</gene>
<dbReference type="SMART" id="SM00635">
    <property type="entry name" value="BID_2"/>
    <property type="match status" value="3"/>
</dbReference>
<dbReference type="InterPro" id="IPR008964">
    <property type="entry name" value="Invasin/intimin_cell_adhesion"/>
</dbReference>
<reference evidence="2" key="1">
    <citation type="submission" date="2022-10" db="EMBL/GenBank/DDBJ databases">
        <title>Comparative genomics and taxonomic characterization of three novel marine species of genus Reichenbachiella exhibiting antioxidant and polysaccharide degradation activities.</title>
        <authorList>
            <person name="Muhammad N."/>
            <person name="Lee Y.-J."/>
            <person name="Ko J."/>
            <person name="Kim S.-G."/>
        </authorList>
    </citation>
    <scope>NUCLEOTIDE SEQUENCE</scope>
    <source>
        <strain evidence="2">Wsw4-B4</strain>
    </source>
</reference>
<dbReference type="InterPro" id="IPR003343">
    <property type="entry name" value="Big_2"/>
</dbReference>
<feature type="domain" description="BIG2" evidence="1">
    <location>
        <begin position="292"/>
        <end position="372"/>
    </location>
</feature>
<sequence length="542" mass="58461">MKNMIKTTLGLVFCMVIFNGCYTDESVQSDDRSISISPWQTPVTMAVDDTIQFEAYSLPNGISEEVEWSLSESSKEFVELGADGKVIAKKNGLAVVYAKSVHLDWIDSSYVVVTDQDIYVESISVSPQVIDIASGKQGKIAANTLPAAVDSLGLVAWSSEDPSIATVAEDGTITGVSVGETQIVATVKNYNNDDITASASVTVHPLVKLTSLIISPSTLYLKEGNETSVEISYTPDNANDTTWVWTSANENVVTIDEHGVVKAEAIGVTTISVSNGSFTSNSMNVDVSAPILVTGVKIMPDQTNVEFRAVGESLQLSAELMPVDASNQNVNWSVDDNSVVSVSASGLITAVGEGTAIVTVTSENGGFIDTIEVVVKFTETYYEYVAVSNLATLDVVSVGTHTVVSNPNVTGINTNATVGKFVKAEGTFSFMNFLLPDLIDIDNYGDFKFWALVEDPGKIVTNNRFTIILRNENGLGAGQVSLFVDVDIANYGKWVEYEIDFSNVVPQTDYKRVYMFFGQPDTDLDATGMVYYIDNLRGPFLQ</sequence>
<accession>A0ABY6D115</accession>
<feature type="domain" description="BIG2" evidence="1">
    <location>
        <begin position="208"/>
        <end position="290"/>
    </location>
</feature>
<feature type="domain" description="BIG2" evidence="1">
    <location>
        <begin position="119"/>
        <end position="197"/>
    </location>
</feature>
<dbReference type="EMBL" id="CP106735">
    <property type="protein sequence ID" value="UXX79852.1"/>
    <property type="molecule type" value="Genomic_DNA"/>
</dbReference>
<evidence type="ECO:0000313" key="3">
    <source>
        <dbReference type="Proteomes" id="UP001062165"/>
    </source>
</evidence>
<dbReference type="SUPFAM" id="SSF49373">
    <property type="entry name" value="Invasin/intimin cell-adhesion fragments"/>
    <property type="match status" value="3"/>
</dbReference>
<evidence type="ECO:0000313" key="2">
    <source>
        <dbReference type="EMBL" id="UXX79852.1"/>
    </source>
</evidence>
<protein>
    <submittedName>
        <fullName evidence="2">Ig-like domain-containing protein</fullName>
    </submittedName>
</protein>
<organism evidence="2 3">
    <name type="scientific">Reichenbachiella carrageenanivorans</name>
    <dbReference type="NCBI Taxonomy" id="2979869"/>
    <lineage>
        <taxon>Bacteria</taxon>
        <taxon>Pseudomonadati</taxon>
        <taxon>Bacteroidota</taxon>
        <taxon>Cytophagia</taxon>
        <taxon>Cytophagales</taxon>
        <taxon>Reichenbachiellaceae</taxon>
        <taxon>Reichenbachiella</taxon>
    </lineage>
</organism>
<dbReference type="Gene3D" id="2.60.40.1080">
    <property type="match status" value="3"/>
</dbReference>